<gene>
    <name evidence="6" type="primary">rpl6</name>
</gene>
<evidence type="ECO:0000313" key="6">
    <source>
        <dbReference type="EMBL" id="QIB71980.1"/>
    </source>
</evidence>
<dbReference type="AlphaFoldDB" id="A0A6C0UA45"/>
<proteinExistence type="inferred from homology"/>
<dbReference type="Pfam" id="PF00181">
    <property type="entry name" value="Ribosomal_L2_N"/>
    <property type="match status" value="1"/>
</dbReference>
<dbReference type="GO" id="GO:0005762">
    <property type="term" value="C:mitochondrial large ribosomal subunit"/>
    <property type="evidence" value="ECO:0007669"/>
    <property type="project" value="TreeGrafter"/>
</dbReference>
<accession>A0A6C0UA45</accession>
<dbReference type="Gene3D" id="2.40.50.140">
    <property type="entry name" value="Nucleic acid-binding proteins"/>
    <property type="match status" value="1"/>
</dbReference>
<protein>
    <submittedName>
        <fullName evidence="6">Ribosomal protein L6</fullName>
    </submittedName>
</protein>
<dbReference type="GO" id="GO:0003735">
    <property type="term" value="F:structural constituent of ribosome"/>
    <property type="evidence" value="ECO:0007669"/>
    <property type="project" value="InterPro"/>
</dbReference>
<geneLocation type="mitochondrion" evidence="6"/>
<dbReference type="SUPFAM" id="SSF50104">
    <property type="entry name" value="Translation proteins SH3-like domain"/>
    <property type="match status" value="1"/>
</dbReference>
<sequence>MDLRFNKLITSGIRNKIYIKNKFNKILNKQLQIRYIKANGRNSYGKITMKYKGGGSFSFFKKIDWLRIKYNDNYQLVSINYDNYRTGYIGLLKNKLNISKYILLPNKLKIGDVIGTLNNNNKNNLGSAKTLRCARINEKLYNLELKPGTGGKIARSAGTFIKILVKEDNISLVKLPSKKTIWLHNDCVASTGRVSNIFHKFKKLGKAGYNRYLNKRPRVRKCAKNSIDRNFNLLYSKNSESFKI</sequence>
<dbReference type="SUPFAM" id="SSF50249">
    <property type="entry name" value="Nucleic acid-binding proteins"/>
    <property type="match status" value="1"/>
</dbReference>
<evidence type="ECO:0000256" key="2">
    <source>
        <dbReference type="ARBA" id="ARBA00022980"/>
    </source>
</evidence>
<evidence type="ECO:0000256" key="3">
    <source>
        <dbReference type="ARBA" id="ARBA00023274"/>
    </source>
</evidence>
<dbReference type="PANTHER" id="PTHR13691">
    <property type="entry name" value="RIBOSOMAL PROTEIN L2"/>
    <property type="match status" value="1"/>
</dbReference>
<dbReference type="InterPro" id="IPR022669">
    <property type="entry name" value="Ribosomal_uL2_C"/>
</dbReference>
<feature type="domain" description="Large ribosomal subunit protein uL2 RNA-binding" evidence="5">
    <location>
        <begin position="40"/>
        <end position="116"/>
    </location>
</feature>
<dbReference type="InterPro" id="IPR002171">
    <property type="entry name" value="Ribosomal_uL2"/>
</dbReference>
<dbReference type="Gene3D" id="2.30.30.30">
    <property type="match status" value="1"/>
</dbReference>
<name>A0A6C0UA45_9CILI</name>
<dbReference type="InterPro" id="IPR012340">
    <property type="entry name" value="NA-bd_OB-fold"/>
</dbReference>
<dbReference type="InterPro" id="IPR022666">
    <property type="entry name" value="Ribosomal_uL2_RNA-bd_dom"/>
</dbReference>
<dbReference type="Gene3D" id="4.10.950.10">
    <property type="entry name" value="Ribosomal protein L2, domain 3"/>
    <property type="match status" value="1"/>
</dbReference>
<dbReference type="PANTHER" id="PTHR13691:SF5">
    <property type="entry name" value="LARGE RIBOSOMAL SUBUNIT PROTEIN UL2M"/>
    <property type="match status" value="1"/>
</dbReference>
<dbReference type="EMBL" id="MK301177">
    <property type="protein sequence ID" value="QIB71980.1"/>
    <property type="molecule type" value="Genomic_DNA"/>
</dbReference>
<comment type="similarity">
    <text evidence="1">Belongs to the universal ribosomal protein uL2 family.</text>
</comment>
<dbReference type="SMART" id="SM01383">
    <property type="entry name" value="Ribosomal_L2"/>
    <property type="match status" value="1"/>
</dbReference>
<dbReference type="GO" id="GO:0003723">
    <property type="term" value="F:RNA binding"/>
    <property type="evidence" value="ECO:0007669"/>
    <property type="project" value="TreeGrafter"/>
</dbReference>
<keyword evidence="6" id="KW-0496">Mitochondrion</keyword>
<keyword evidence="3" id="KW-0687">Ribonucleoprotein</keyword>
<dbReference type="GO" id="GO:0032543">
    <property type="term" value="P:mitochondrial translation"/>
    <property type="evidence" value="ECO:0007669"/>
    <property type="project" value="TreeGrafter"/>
</dbReference>
<dbReference type="InterPro" id="IPR014722">
    <property type="entry name" value="Rib_uL2_dom2"/>
</dbReference>
<reference evidence="6" key="1">
    <citation type="journal article" date="2019" name="Mitochondrial DNA Part B Resour">
        <title>The complete mitochondrial genome of Gruberia lanceolata (Gruber, 1884) Kahl, 1932 (Ciliophora: Heterotrichea).</title>
        <authorList>
            <person name="Park M.-H."/>
            <person name="Min G.-S."/>
        </authorList>
    </citation>
    <scope>NUCLEOTIDE SEQUENCE</scope>
    <source>
        <strain evidence="6">Gben1</strain>
    </source>
</reference>
<evidence type="ECO:0000259" key="4">
    <source>
        <dbReference type="SMART" id="SM01382"/>
    </source>
</evidence>
<dbReference type="Pfam" id="PF03947">
    <property type="entry name" value="Ribosomal_L2_C"/>
    <property type="match status" value="1"/>
</dbReference>
<dbReference type="PIRSF" id="PIRSF002158">
    <property type="entry name" value="Ribosomal_L2"/>
    <property type="match status" value="1"/>
</dbReference>
<evidence type="ECO:0000256" key="1">
    <source>
        <dbReference type="ARBA" id="ARBA00005636"/>
    </source>
</evidence>
<dbReference type="SMART" id="SM01382">
    <property type="entry name" value="Ribosomal_L2_C"/>
    <property type="match status" value="1"/>
</dbReference>
<evidence type="ECO:0000259" key="5">
    <source>
        <dbReference type="SMART" id="SM01383"/>
    </source>
</evidence>
<dbReference type="InterPro" id="IPR008991">
    <property type="entry name" value="Translation_prot_SH3-like_sf"/>
</dbReference>
<organism evidence="6">
    <name type="scientific">Gruberia lanceolata</name>
    <dbReference type="NCBI Taxonomy" id="1978530"/>
    <lineage>
        <taxon>Eukaryota</taxon>
        <taxon>Sar</taxon>
        <taxon>Alveolata</taxon>
        <taxon>Ciliophora</taxon>
        <taxon>Postciliodesmatophora</taxon>
        <taxon>Heterotrichea</taxon>
        <taxon>Heterotrichida</taxon>
        <taxon>Spirostomidae</taxon>
        <taxon>Gruberia</taxon>
    </lineage>
</organism>
<dbReference type="InterPro" id="IPR014726">
    <property type="entry name" value="Ribosomal_uL2_dom3"/>
</dbReference>
<feature type="domain" description="Large ribosomal subunit protein uL2 C-terminal" evidence="4">
    <location>
        <begin position="123"/>
        <end position="241"/>
    </location>
</feature>
<keyword evidence="2 6" id="KW-0689">Ribosomal protein</keyword>